<evidence type="ECO:0000313" key="7">
    <source>
        <dbReference type="EMBL" id="GFH39756.1"/>
    </source>
</evidence>
<protein>
    <submittedName>
        <fullName evidence="7">Membrane protein</fullName>
    </submittedName>
</protein>
<feature type="transmembrane region" description="Helical" evidence="5">
    <location>
        <begin position="733"/>
        <end position="753"/>
    </location>
</feature>
<evidence type="ECO:0000259" key="6">
    <source>
        <dbReference type="Pfam" id="PF12698"/>
    </source>
</evidence>
<dbReference type="InterPro" id="IPR023908">
    <property type="entry name" value="xxxLxxG_rpt"/>
</dbReference>
<feature type="domain" description="ABC-2 type transporter transmembrane" evidence="6">
    <location>
        <begin position="15"/>
        <end position="165"/>
    </location>
</feature>
<feature type="transmembrane region" description="Helical" evidence="5">
    <location>
        <begin position="12"/>
        <end position="38"/>
    </location>
</feature>
<gene>
    <name evidence="7" type="ORF">Hs20B_01540</name>
</gene>
<keyword evidence="8" id="KW-1185">Reference proteome</keyword>
<dbReference type="PANTHER" id="PTHR43077">
    <property type="entry name" value="TRANSPORT PERMEASE YVFS-RELATED"/>
    <property type="match status" value="1"/>
</dbReference>
<dbReference type="InterPro" id="IPR017501">
    <property type="entry name" value="Phage_infect_YhgE_C"/>
</dbReference>
<feature type="transmembrane region" description="Helical" evidence="5">
    <location>
        <begin position="674"/>
        <end position="697"/>
    </location>
</feature>
<dbReference type="Proteomes" id="UP000475928">
    <property type="component" value="Unassembled WGS sequence"/>
</dbReference>
<dbReference type="Gene3D" id="3.40.1710.10">
    <property type="entry name" value="abc type-2 transporter like domain"/>
    <property type="match status" value="1"/>
</dbReference>
<dbReference type="InterPro" id="IPR017500">
    <property type="entry name" value="Phage_infect_YhgE_N"/>
</dbReference>
<organism evidence="7 8">
    <name type="scientific">Pseudolactococcus insecticola</name>
    <dbReference type="NCBI Taxonomy" id="2709158"/>
    <lineage>
        <taxon>Bacteria</taxon>
        <taxon>Bacillati</taxon>
        <taxon>Bacillota</taxon>
        <taxon>Bacilli</taxon>
        <taxon>Lactobacillales</taxon>
        <taxon>Streptococcaceae</taxon>
        <taxon>Pseudolactococcus</taxon>
    </lineage>
</organism>
<dbReference type="GO" id="GO:0016020">
    <property type="term" value="C:membrane"/>
    <property type="evidence" value="ECO:0007669"/>
    <property type="project" value="UniProtKB-SubCell"/>
</dbReference>
<keyword evidence="3 5" id="KW-1133">Transmembrane helix</keyword>
<dbReference type="RefSeq" id="WP_172354652.1">
    <property type="nucleotide sequence ID" value="NZ_BLLH01000001.1"/>
</dbReference>
<reference evidence="7 8" key="1">
    <citation type="submission" date="2020-02" db="EMBL/GenBank/DDBJ databases">
        <title>Draft genome sequence of Lactococcus sp. Hs20B0-1.</title>
        <authorList>
            <person name="Noda S."/>
            <person name="Yuki M."/>
            <person name="Ohkuma M."/>
        </authorList>
    </citation>
    <scope>NUCLEOTIDE SEQUENCE [LARGE SCALE GENOMIC DNA]</scope>
    <source>
        <strain evidence="7 8">Hs20B0-1</strain>
    </source>
</reference>
<dbReference type="NCBIfam" id="TIGR03057">
    <property type="entry name" value="xxxLxxG_by_4"/>
    <property type="match status" value="3"/>
</dbReference>
<feature type="transmembrane region" description="Helical" evidence="5">
    <location>
        <begin position="634"/>
        <end position="654"/>
    </location>
</feature>
<dbReference type="NCBIfam" id="TIGR03061">
    <property type="entry name" value="pip_yhgE_Nterm"/>
    <property type="match status" value="1"/>
</dbReference>
<feature type="transmembrane region" description="Helical" evidence="5">
    <location>
        <begin position="785"/>
        <end position="807"/>
    </location>
</feature>
<keyword evidence="4 5" id="KW-0472">Membrane</keyword>
<comment type="subcellular location">
    <subcellularLocation>
        <location evidence="1">Membrane</location>
        <topology evidence="1">Multi-pass membrane protein</topology>
    </subcellularLocation>
</comment>
<comment type="caution">
    <text evidence="7">The sequence shown here is derived from an EMBL/GenBank/DDBJ whole genome shotgun (WGS) entry which is preliminary data.</text>
</comment>
<dbReference type="EMBL" id="BLLH01000001">
    <property type="protein sequence ID" value="GFH39756.1"/>
    <property type="molecule type" value="Genomic_DNA"/>
</dbReference>
<feature type="transmembrane region" description="Helical" evidence="5">
    <location>
        <begin position="703"/>
        <end position="726"/>
    </location>
</feature>
<dbReference type="AlphaFoldDB" id="A0A6A0B3Z0"/>
<dbReference type="NCBIfam" id="TIGR03062">
    <property type="entry name" value="pip_yhgE_Cterm"/>
    <property type="match status" value="1"/>
</dbReference>
<sequence length="815" mass="83833">MIKKEWQAILHNRLFMAIIIALALIPALYNLIFLSSMWDPYGKIKDLPVAVVNQDKAATISGSDKTISLGKDLVAKLAKNDSLDYHFVSEKTAKSGIKSGKYFMVITLPDDFSSSAAGLLDDGAKPAEIDYQTSKGHNFISAKMSESAMEKLKAEVSNNITATYTQAVFDNLNTLKAGMTDASKGSQKVTSGASALVSGSKTLSDGLGILSSQSVAFSDGTQQLSSGLTQYTAGVGQLSSGATALKAGIAQYTAGTGQVASGLSALDTSSQKLTAGAENLAAGTQKVADLSKGTAQLNAGLSELAKKSSLSKTQKAQLTTLETGMTALNTAIQDFNTQNQAASDSTTLTNLLTSIATNAQTIIAENQAQQADQLAALKATATYKSLTASEQDELTSAISTGSSDITSQATQTLQAAQGLKTALETLAANQAKSQAATAQIAAAAAQALPAGQKSLSDLSTGLTNINTALTTQVLPASQALTTGSGQLDDALSSGASALNTGISQYTSAVSKLNTGAVELSNKSEDLTNGAAQVVTGSKTLSSKSNTLLSGASKLSDGASKLTDGTGKLASGGTTLNSGLTTLENGSATLSHALSSGVTKLNQQNLTTSASKVISKPLVLKHKDTDKSATNGVGMAPYMISVALFVGALSTNMLIGNSLSGAKFKSRRDWFLGKLATNGVIALAQGILVNIAVHLLGLSATHEVATFFFIILISLSFMSLVTFLNTALGKPGSFLVLILLLLQLASSAGTYPLALTDKFFQTINPWLPMTYAVSGIREVVSLTGNIGVQTIILLGVAIVFAILAPLTLKKSDLKAV</sequence>
<feature type="domain" description="ABC-2 type transporter transmembrane" evidence="6">
    <location>
        <begin position="505"/>
        <end position="803"/>
    </location>
</feature>
<evidence type="ECO:0000256" key="3">
    <source>
        <dbReference type="ARBA" id="ARBA00022989"/>
    </source>
</evidence>
<dbReference type="Pfam" id="PF12698">
    <property type="entry name" value="ABC2_membrane_3"/>
    <property type="match status" value="2"/>
</dbReference>
<dbReference type="PANTHER" id="PTHR43077:SF5">
    <property type="entry name" value="PHAGE INFECTION PROTEIN"/>
    <property type="match status" value="1"/>
</dbReference>
<proteinExistence type="predicted"/>
<evidence type="ECO:0000313" key="8">
    <source>
        <dbReference type="Proteomes" id="UP000475928"/>
    </source>
</evidence>
<keyword evidence="2 5" id="KW-0812">Transmembrane</keyword>
<evidence type="ECO:0000256" key="5">
    <source>
        <dbReference type="SAM" id="Phobius"/>
    </source>
</evidence>
<evidence type="ECO:0000256" key="4">
    <source>
        <dbReference type="ARBA" id="ARBA00023136"/>
    </source>
</evidence>
<dbReference type="InterPro" id="IPR013525">
    <property type="entry name" value="ABC2_TM"/>
</dbReference>
<dbReference type="GO" id="GO:0140359">
    <property type="term" value="F:ABC-type transporter activity"/>
    <property type="evidence" value="ECO:0007669"/>
    <property type="project" value="InterPro"/>
</dbReference>
<evidence type="ECO:0000256" key="2">
    <source>
        <dbReference type="ARBA" id="ARBA00022692"/>
    </source>
</evidence>
<accession>A0A6A0B3Z0</accession>
<dbReference type="InterPro" id="IPR051328">
    <property type="entry name" value="T7SS_ABC-Transporter"/>
</dbReference>
<evidence type="ECO:0000256" key="1">
    <source>
        <dbReference type="ARBA" id="ARBA00004141"/>
    </source>
</evidence>
<name>A0A6A0B3Z0_9LACT</name>